<dbReference type="Proteomes" id="UP000204551">
    <property type="component" value="Chromosome"/>
</dbReference>
<evidence type="ECO:0000256" key="2">
    <source>
        <dbReference type="ARBA" id="ARBA00008017"/>
    </source>
</evidence>
<dbReference type="GO" id="GO:0005886">
    <property type="term" value="C:plasma membrane"/>
    <property type="evidence" value="ECO:0007669"/>
    <property type="project" value="UniProtKB-SubCell"/>
</dbReference>
<evidence type="ECO:0000256" key="1">
    <source>
        <dbReference type="ARBA" id="ARBA00004651"/>
    </source>
</evidence>
<dbReference type="EMBL" id="CP022515">
    <property type="protein sequence ID" value="ASO07157.1"/>
    <property type="molecule type" value="Genomic_DNA"/>
</dbReference>
<dbReference type="STRING" id="616991.GCA_000733925_01952"/>
<dbReference type="RefSeq" id="WP_093979490.1">
    <property type="nucleotide sequence ID" value="NZ_CP022515.1"/>
</dbReference>
<keyword evidence="3" id="KW-1003">Cell membrane</keyword>
<organism evidence="11 12">
    <name type="scientific">Arenibacter algicola</name>
    <dbReference type="NCBI Taxonomy" id="616991"/>
    <lineage>
        <taxon>Bacteria</taxon>
        <taxon>Pseudomonadati</taxon>
        <taxon>Bacteroidota</taxon>
        <taxon>Flavobacteriia</taxon>
        <taxon>Flavobacteriales</taxon>
        <taxon>Flavobacteriaceae</taxon>
        <taxon>Arenibacter</taxon>
    </lineage>
</organism>
<gene>
    <name evidence="11" type="primary">mscK</name>
    <name evidence="11" type="ORF">AREALGSMS7_03747</name>
</gene>
<evidence type="ECO:0000256" key="5">
    <source>
        <dbReference type="ARBA" id="ARBA00022989"/>
    </source>
</evidence>
<feature type="domain" description="Mechanosensitive ion channel MscS" evidence="8">
    <location>
        <begin position="108"/>
        <end position="174"/>
    </location>
</feature>
<dbReference type="Pfam" id="PF00924">
    <property type="entry name" value="MS_channel_2nd"/>
    <property type="match status" value="1"/>
</dbReference>
<dbReference type="eggNOG" id="COG3264">
    <property type="taxonomic scope" value="Bacteria"/>
</dbReference>
<dbReference type="InterPro" id="IPR011066">
    <property type="entry name" value="MscS_channel_C_sf"/>
</dbReference>
<dbReference type="GO" id="GO:0008381">
    <property type="term" value="F:mechanosensitive monoatomic ion channel activity"/>
    <property type="evidence" value="ECO:0007669"/>
    <property type="project" value="UniProtKB-ARBA"/>
</dbReference>
<evidence type="ECO:0000313" key="12">
    <source>
        <dbReference type="Proteomes" id="UP000204551"/>
    </source>
</evidence>
<dbReference type="PANTHER" id="PTHR30347">
    <property type="entry name" value="POTASSIUM CHANNEL RELATED"/>
    <property type="match status" value="1"/>
</dbReference>
<evidence type="ECO:0000259" key="9">
    <source>
        <dbReference type="Pfam" id="PF21082"/>
    </source>
</evidence>
<name>A0A221V0M5_9FLAO</name>
<keyword evidence="4 7" id="KW-0812">Transmembrane</keyword>
<dbReference type="AlphaFoldDB" id="A0A221V0M5"/>
<reference evidence="11 12" key="1">
    <citation type="submission" date="2017-07" db="EMBL/GenBank/DDBJ databases">
        <title>Genome Sequence of Arenibacter algicola Strain SMS7 Isolated from a culture of the Diatom Skeletonema marinoi.</title>
        <authorList>
            <person name="Topel M."/>
            <person name="Pinder M.I.M."/>
            <person name="Johansson O.N."/>
            <person name="Kourtchenko O."/>
            <person name="Godhe A."/>
            <person name="Clarke A.K."/>
        </authorList>
    </citation>
    <scope>NUCLEOTIDE SEQUENCE [LARGE SCALE GENOMIC DNA]</scope>
    <source>
        <strain evidence="11 12">SMS7</strain>
    </source>
</reference>
<comment type="similarity">
    <text evidence="2">Belongs to the MscS (TC 1.A.23) family.</text>
</comment>
<evidence type="ECO:0000256" key="7">
    <source>
        <dbReference type="SAM" id="Phobius"/>
    </source>
</evidence>
<evidence type="ECO:0000256" key="3">
    <source>
        <dbReference type="ARBA" id="ARBA00022475"/>
    </source>
</evidence>
<proteinExistence type="inferred from homology"/>
<keyword evidence="5 7" id="KW-1133">Transmembrane helix</keyword>
<dbReference type="Pfam" id="PF21082">
    <property type="entry name" value="MS_channel_3rd"/>
    <property type="match status" value="1"/>
</dbReference>
<dbReference type="Gene3D" id="1.10.287.1260">
    <property type="match status" value="1"/>
</dbReference>
<dbReference type="Pfam" id="PF21088">
    <property type="entry name" value="MS_channel_1st"/>
    <property type="match status" value="1"/>
</dbReference>
<dbReference type="InterPro" id="IPR023408">
    <property type="entry name" value="MscS_beta-dom_sf"/>
</dbReference>
<sequence>MDTLSKLLDFNLISIGDYKIKVYTLVIILLIILITRVILKLIKSALFRRYKGLHLDKGNTYALYQIIKYVIWVIAFGFILESVGIKVTILIAGSAALLVGVGLGLQQTFNDVISGIILLSEKSIKINDVLEIDGDIVEIQEIGLRTSRGLNRNDISIIIPNSLITTNKVINWSHQKKKTRFKIGVGVAYGSDVDLVVRILEESVLEHPDFDDSKMIEGRFVNFGNSSLDFEVLFFSENVFRIEKVKSDIRKIINRKFSENKIVIPFPQMDLHFKSGHTEIIPKNEQPGSRK</sequence>
<feature type="transmembrane region" description="Helical" evidence="7">
    <location>
        <begin position="85"/>
        <end position="105"/>
    </location>
</feature>
<dbReference type="InterPro" id="IPR052702">
    <property type="entry name" value="MscS-like_channel"/>
</dbReference>
<evidence type="ECO:0000256" key="6">
    <source>
        <dbReference type="ARBA" id="ARBA00023136"/>
    </source>
</evidence>
<accession>A0A221V0M5</accession>
<feature type="transmembrane region" description="Helical" evidence="7">
    <location>
        <begin position="20"/>
        <end position="39"/>
    </location>
</feature>
<dbReference type="InterPro" id="IPR049142">
    <property type="entry name" value="MS_channel_1st"/>
</dbReference>
<keyword evidence="6 7" id="KW-0472">Membrane</keyword>
<dbReference type="SUPFAM" id="SSF82689">
    <property type="entry name" value="Mechanosensitive channel protein MscS (YggB), C-terminal domain"/>
    <property type="match status" value="1"/>
</dbReference>
<evidence type="ECO:0000259" key="10">
    <source>
        <dbReference type="Pfam" id="PF21088"/>
    </source>
</evidence>
<feature type="transmembrane region" description="Helical" evidence="7">
    <location>
        <begin position="60"/>
        <end position="79"/>
    </location>
</feature>
<dbReference type="InterPro" id="IPR011014">
    <property type="entry name" value="MscS_channel_TM-2"/>
</dbReference>
<dbReference type="SUPFAM" id="SSF82861">
    <property type="entry name" value="Mechanosensitive channel protein MscS (YggB), transmembrane region"/>
    <property type="match status" value="1"/>
</dbReference>
<evidence type="ECO:0000313" key="11">
    <source>
        <dbReference type="EMBL" id="ASO07157.1"/>
    </source>
</evidence>
<feature type="domain" description="Mechanosensitive ion channel transmembrane helices 2/3" evidence="10">
    <location>
        <begin position="65"/>
        <end position="106"/>
    </location>
</feature>
<feature type="domain" description="Mechanosensitive ion channel MscS C-terminal" evidence="9">
    <location>
        <begin position="182"/>
        <end position="264"/>
    </location>
</feature>
<dbReference type="InterPro" id="IPR010920">
    <property type="entry name" value="LSM_dom_sf"/>
</dbReference>
<dbReference type="PANTHER" id="PTHR30347:SF1">
    <property type="entry name" value="MECHANOSENSITIVE CHANNEL MSCK"/>
    <property type="match status" value="1"/>
</dbReference>
<evidence type="ECO:0000259" key="8">
    <source>
        <dbReference type="Pfam" id="PF00924"/>
    </source>
</evidence>
<dbReference type="SUPFAM" id="SSF50182">
    <property type="entry name" value="Sm-like ribonucleoproteins"/>
    <property type="match status" value="1"/>
</dbReference>
<dbReference type="Gene3D" id="3.30.70.100">
    <property type="match status" value="1"/>
</dbReference>
<dbReference type="InterPro" id="IPR006685">
    <property type="entry name" value="MscS_channel_2nd"/>
</dbReference>
<protein>
    <submittedName>
        <fullName evidence="11">Mechanosensitive channel MscK</fullName>
    </submittedName>
</protein>
<dbReference type="KEGG" id="aalg:AREALGSMS7_03747"/>
<comment type="subcellular location">
    <subcellularLocation>
        <location evidence="1">Cell membrane</location>
        <topology evidence="1">Multi-pass membrane protein</topology>
    </subcellularLocation>
</comment>
<dbReference type="InterPro" id="IPR049278">
    <property type="entry name" value="MS_channel_C"/>
</dbReference>
<dbReference type="Gene3D" id="2.30.30.60">
    <property type="match status" value="1"/>
</dbReference>
<evidence type="ECO:0000256" key="4">
    <source>
        <dbReference type="ARBA" id="ARBA00022692"/>
    </source>
</evidence>